<dbReference type="RefSeq" id="WP_200785882.1">
    <property type="nucleotide sequence ID" value="NZ_JAEDAO010000001.1"/>
</dbReference>
<dbReference type="SUPFAM" id="SSF52833">
    <property type="entry name" value="Thioredoxin-like"/>
    <property type="match status" value="1"/>
</dbReference>
<dbReference type="GO" id="GO:1901170">
    <property type="term" value="P:naphthalene catabolic process"/>
    <property type="evidence" value="ECO:0007669"/>
    <property type="project" value="InterPro"/>
</dbReference>
<dbReference type="InterPro" id="IPR051924">
    <property type="entry name" value="GST_Kappa/NadH"/>
</dbReference>
<dbReference type="PANTHER" id="PTHR42943">
    <property type="entry name" value="GLUTATHIONE S-TRANSFERASE KAPPA"/>
    <property type="match status" value="1"/>
</dbReference>
<evidence type="ECO:0000313" key="4">
    <source>
        <dbReference type="EMBL" id="MBK0391034.1"/>
    </source>
</evidence>
<gene>
    <name evidence="4" type="ORF">I8E28_00395</name>
</gene>
<reference evidence="4" key="1">
    <citation type="submission" date="2020-12" db="EMBL/GenBank/DDBJ databases">
        <title>Ramlibacter sp. nov., isolated from a freshwater alga, Cryptomonas.</title>
        <authorList>
            <person name="Kim H.M."/>
            <person name="Jeon C.O."/>
        </authorList>
    </citation>
    <scope>NUCLEOTIDE SEQUENCE</scope>
    <source>
        <strain evidence="4">CrO1</strain>
    </source>
</reference>
<dbReference type="PANTHER" id="PTHR42943:SF2">
    <property type="entry name" value="GLUTATHIONE S-TRANSFERASE KAPPA 1"/>
    <property type="match status" value="1"/>
</dbReference>
<dbReference type="InterPro" id="IPR036249">
    <property type="entry name" value="Thioredoxin-like_sf"/>
</dbReference>
<evidence type="ECO:0000256" key="2">
    <source>
        <dbReference type="PIRSR" id="PIRSR006386-1"/>
    </source>
</evidence>
<dbReference type="GO" id="GO:0006749">
    <property type="term" value="P:glutathione metabolic process"/>
    <property type="evidence" value="ECO:0007669"/>
    <property type="project" value="TreeGrafter"/>
</dbReference>
<proteinExistence type="inferred from homology"/>
<evidence type="ECO:0000313" key="5">
    <source>
        <dbReference type="Proteomes" id="UP000617041"/>
    </source>
</evidence>
<name>A0A934PYK0_9BURK</name>
<dbReference type="Proteomes" id="UP000617041">
    <property type="component" value="Unassembled WGS sequence"/>
</dbReference>
<accession>A0A934PYK0</accession>
<evidence type="ECO:0000259" key="3">
    <source>
        <dbReference type="Pfam" id="PF01323"/>
    </source>
</evidence>
<dbReference type="GO" id="GO:0004364">
    <property type="term" value="F:glutathione transferase activity"/>
    <property type="evidence" value="ECO:0007669"/>
    <property type="project" value="TreeGrafter"/>
</dbReference>
<dbReference type="EC" id="5.99.1.4" evidence="1"/>
<dbReference type="Gene3D" id="3.40.30.10">
    <property type="entry name" value="Glutaredoxin"/>
    <property type="match status" value="1"/>
</dbReference>
<dbReference type="GO" id="GO:0004602">
    <property type="term" value="F:glutathione peroxidase activity"/>
    <property type="evidence" value="ECO:0007669"/>
    <property type="project" value="TreeGrafter"/>
</dbReference>
<keyword evidence="1 4" id="KW-0413">Isomerase</keyword>
<comment type="catalytic activity">
    <reaction evidence="1">
        <text>2-hydroxychromene-2-carboxylate = (3E)-4-(2-hydroxyphenyl)-2-oxobut-3-enoate</text>
        <dbReference type="Rhea" id="RHEA:27401"/>
        <dbReference type="ChEBI" id="CHEBI:59350"/>
        <dbReference type="ChEBI" id="CHEBI:59353"/>
        <dbReference type="EC" id="5.99.1.4"/>
    </reaction>
</comment>
<dbReference type="InterPro" id="IPR001853">
    <property type="entry name" value="DSBA-like_thioredoxin_dom"/>
</dbReference>
<dbReference type="EMBL" id="JAEDAO010000001">
    <property type="protein sequence ID" value="MBK0391034.1"/>
    <property type="molecule type" value="Genomic_DNA"/>
</dbReference>
<comment type="similarity">
    <text evidence="1">Belongs to the GST superfamily. NadH family.</text>
</comment>
<dbReference type="InterPro" id="IPR044087">
    <property type="entry name" value="NahD-like"/>
</dbReference>
<dbReference type="AlphaFoldDB" id="A0A934PYK0"/>
<comment type="caution">
    <text evidence="4">The sequence shown here is derived from an EMBL/GenBank/DDBJ whole genome shotgun (WGS) entry which is preliminary data.</text>
</comment>
<organism evidence="4 5">
    <name type="scientific">Ramlibacter algicola</name>
    <dbReference type="NCBI Taxonomy" id="2795217"/>
    <lineage>
        <taxon>Bacteria</taxon>
        <taxon>Pseudomonadati</taxon>
        <taxon>Pseudomonadota</taxon>
        <taxon>Betaproteobacteria</taxon>
        <taxon>Burkholderiales</taxon>
        <taxon>Comamonadaceae</taxon>
        <taxon>Ramlibacter</taxon>
    </lineage>
</organism>
<sequence length="198" mass="22497">MRFYFDFVSPFGYFASLRIDDIAARHGRDVEWRPMLLGVSVLKVMGLKPLLETPLKGDYLRRQIARHKRRHGLQLARSADDPMMDPRACAKAYYWTLAHAPQLAKPLAQVLYDRYWREGEDLADPDRIVAGRLPAGLDPSALRAGIDGDEARTRLRAEVEESMRRGVFGSPTVEVDGELFWGVDALAELEDWLARGGW</sequence>
<feature type="active site" description="Nucleophile" evidence="2">
    <location>
        <position position="9"/>
    </location>
</feature>
<dbReference type="PIRSF" id="PIRSF006386">
    <property type="entry name" value="HCCAis_GSTk"/>
    <property type="match status" value="1"/>
</dbReference>
<dbReference type="CDD" id="cd03022">
    <property type="entry name" value="DsbA_HCCA_Iso"/>
    <property type="match status" value="1"/>
</dbReference>
<feature type="domain" description="DSBA-like thioredoxin" evidence="3">
    <location>
        <begin position="3"/>
        <end position="193"/>
    </location>
</feature>
<dbReference type="GO" id="GO:0018845">
    <property type="term" value="F:2-hydroxychromene-2-carboxylate isomerase activity"/>
    <property type="evidence" value="ECO:0007669"/>
    <property type="project" value="UniProtKB-UniRule"/>
</dbReference>
<dbReference type="InterPro" id="IPR014440">
    <property type="entry name" value="HCCAis_GSTk"/>
</dbReference>
<keyword evidence="5" id="KW-1185">Reference proteome</keyword>
<protein>
    <recommendedName>
        <fullName evidence="1">2-hydroxychromene-2-carboxylate isomerase</fullName>
        <ecNumber evidence="1">5.99.1.4</ecNumber>
    </recommendedName>
</protein>
<evidence type="ECO:0000256" key="1">
    <source>
        <dbReference type="PIRNR" id="PIRNR006386"/>
    </source>
</evidence>
<dbReference type="Pfam" id="PF01323">
    <property type="entry name" value="DSBA"/>
    <property type="match status" value="1"/>
</dbReference>